<evidence type="ECO:0000259" key="1">
    <source>
        <dbReference type="PROSITE" id="PS51746"/>
    </source>
</evidence>
<dbReference type="InterPro" id="IPR038225">
    <property type="entry name" value="TagF_sf"/>
</dbReference>
<dbReference type="InterPro" id="IPR017748">
    <property type="entry name" value="TagF"/>
</dbReference>
<dbReference type="PROSITE" id="PS51746">
    <property type="entry name" value="PPM_2"/>
    <property type="match status" value="1"/>
</dbReference>
<dbReference type="InterPro" id="IPR001932">
    <property type="entry name" value="PPM-type_phosphatase-like_dom"/>
</dbReference>
<gene>
    <name evidence="2" type="primary">tagF</name>
    <name evidence="2" type="ORF">ACFSE1_05940</name>
</gene>
<dbReference type="SMART" id="SM00332">
    <property type="entry name" value="PP2Cc"/>
    <property type="match status" value="1"/>
</dbReference>
<sequence>MPEAVLIVTLDRAAIHHLKEQDRIGFFGKLPAHGDFVGWGLSADLQRLLQDWLQAGLQAARERHGEAWQRTFKSMPPWRFLIEEGLWSNHAIAGVLIPSEDRVGRGFPLVLLSQIQQSGEHPFRFYKDETWFTALEAIAETGLRRDFQLESFTAALQRLRRIRPVDDSEMETAKGHRSRRESLWWTVAPGTRDVQGFRNEGPPRKDDFVRLFPPAPAEAEAVCAKHSPLAPSEPQPHLQRVGLPVMLEATRPRLSAWSHAFETHAGTRGRVNADALLASGAAGLFAVADGAADSSSSAEAAKLAVHLAGQAVMEGSFEQRLREVRGKLGRANTLLRSRMDHPAAPSADVASVAVLMLQASAFAALWAGDARCYLLRDGMLRCLTRDHVQIGMRRSLSRAVGLETTFQPDTIVDQLQLHDTFLLCTAPVMRALSERVVAEIMLSEKASDVPRTLVENALIAGCADNMTILAVHVHEI</sequence>
<comment type="caution">
    <text evidence="2">The sequence shown here is derived from an EMBL/GenBank/DDBJ whole genome shotgun (WGS) entry which is preliminary data.</text>
</comment>
<feature type="domain" description="PPM-type phosphatase" evidence="1">
    <location>
        <begin position="258"/>
        <end position="473"/>
    </location>
</feature>
<dbReference type="Pfam" id="PF09867">
    <property type="entry name" value="TagF_N"/>
    <property type="match status" value="1"/>
</dbReference>
<dbReference type="NCBIfam" id="TIGR03373">
    <property type="entry name" value="VI_minor_4"/>
    <property type="match status" value="1"/>
</dbReference>
<proteinExistence type="predicted"/>
<dbReference type="Gene3D" id="3.40.1730.10">
    <property type="entry name" value="pa0076 domain"/>
    <property type="match status" value="1"/>
</dbReference>
<dbReference type="Proteomes" id="UP001597322">
    <property type="component" value="Unassembled WGS sequence"/>
</dbReference>
<keyword evidence="3" id="KW-1185">Reference proteome</keyword>
<organism evidence="2 3">
    <name type="scientific">Rhizobium helianthi</name>
    <dbReference type="NCBI Taxonomy" id="1132695"/>
    <lineage>
        <taxon>Bacteria</taxon>
        <taxon>Pseudomonadati</taxon>
        <taxon>Pseudomonadota</taxon>
        <taxon>Alphaproteobacteria</taxon>
        <taxon>Hyphomicrobiales</taxon>
        <taxon>Rhizobiaceae</taxon>
        <taxon>Rhizobium/Agrobacterium group</taxon>
        <taxon>Rhizobium</taxon>
    </lineage>
</organism>
<protein>
    <submittedName>
        <fullName evidence="2">Type VI secretion system-associated protein TagF</fullName>
    </submittedName>
</protein>
<evidence type="ECO:0000313" key="3">
    <source>
        <dbReference type="Proteomes" id="UP001597322"/>
    </source>
</evidence>
<dbReference type="Gene3D" id="3.60.40.10">
    <property type="entry name" value="PPM-type phosphatase domain"/>
    <property type="match status" value="1"/>
</dbReference>
<accession>A0ABW4M486</accession>
<dbReference type="InterPro" id="IPR036457">
    <property type="entry name" value="PPM-type-like_dom_sf"/>
</dbReference>
<name>A0ABW4M486_9HYPH</name>
<dbReference type="SUPFAM" id="SSF81606">
    <property type="entry name" value="PP2C-like"/>
    <property type="match status" value="1"/>
</dbReference>
<dbReference type="RefSeq" id="WP_377397814.1">
    <property type="nucleotide sequence ID" value="NZ_JBHUEQ010000006.1"/>
</dbReference>
<reference evidence="3" key="1">
    <citation type="journal article" date="2019" name="Int. J. Syst. Evol. Microbiol.">
        <title>The Global Catalogue of Microorganisms (GCM) 10K type strain sequencing project: providing services to taxonomists for standard genome sequencing and annotation.</title>
        <authorList>
            <consortium name="The Broad Institute Genomics Platform"/>
            <consortium name="The Broad Institute Genome Sequencing Center for Infectious Disease"/>
            <person name="Wu L."/>
            <person name="Ma J."/>
        </authorList>
    </citation>
    <scope>NUCLEOTIDE SEQUENCE [LARGE SCALE GENOMIC DNA]</scope>
    <source>
        <strain evidence="3">CG52</strain>
    </source>
</reference>
<evidence type="ECO:0000313" key="2">
    <source>
        <dbReference type="EMBL" id="MFD1745001.1"/>
    </source>
</evidence>
<dbReference type="EMBL" id="JBHUEQ010000006">
    <property type="protein sequence ID" value="MFD1745001.1"/>
    <property type="molecule type" value="Genomic_DNA"/>
</dbReference>